<dbReference type="EMBL" id="GEDG01027388">
    <property type="protein sequence ID" value="JAP13882.1"/>
    <property type="molecule type" value="Transcribed_RNA"/>
</dbReference>
<feature type="non-terminal residue" evidence="1">
    <location>
        <position position="1"/>
    </location>
</feature>
<sequence length="82" mass="9643">HHIINPQFHYLPLLLHFPFLSFSPKILILHHFTRESHGSQSVGVKEFKSLSKSHTLTQPNFTEKVWMQILKVPILMLKLRCT</sequence>
<organism evidence="1">
    <name type="scientific">Solanum chacoense</name>
    <name type="common">Chaco potato</name>
    <dbReference type="NCBI Taxonomy" id="4108"/>
    <lineage>
        <taxon>Eukaryota</taxon>
        <taxon>Viridiplantae</taxon>
        <taxon>Streptophyta</taxon>
        <taxon>Embryophyta</taxon>
        <taxon>Tracheophyta</taxon>
        <taxon>Spermatophyta</taxon>
        <taxon>Magnoliopsida</taxon>
        <taxon>eudicotyledons</taxon>
        <taxon>Gunneridae</taxon>
        <taxon>Pentapetalae</taxon>
        <taxon>asterids</taxon>
        <taxon>lamiids</taxon>
        <taxon>Solanales</taxon>
        <taxon>Solanaceae</taxon>
        <taxon>Solanoideae</taxon>
        <taxon>Solaneae</taxon>
        <taxon>Solanum</taxon>
    </lineage>
</organism>
<dbReference type="AlphaFoldDB" id="A0A0V0H168"/>
<accession>A0A0V0H168</accession>
<protein>
    <submittedName>
        <fullName evidence="1">Putative ovule protein</fullName>
    </submittedName>
</protein>
<reference evidence="1" key="1">
    <citation type="submission" date="2015-12" db="EMBL/GenBank/DDBJ databases">
        <title>Gene expression during late stages of embryo sac development: a critical building block for successful pollen-pistil interactions.</title>
        <authorList>
            <person name="Liu Y."/>
            <person name="Joly V."/>
            <person name="Sabar M."/>
            <person name="Matton D.P."/>
        </authorList>
    </citation>
    <scope>NUCLEOTIDE SEQUENCE</scope>
</reference>
<evidence type="ECO:0000313" key="1">
    <source>
        <dbReference type="EMBL" id="JAP13882.1"/>
    </source>
</evidence>
<proteinExistence type="predicted"/>
<name>A0A0V0H168_SOLCH</name>